<dbReference type="EMBL" id="JAVAMP010000017">
    <property type="protein sequence ID" value="MDP5276646.1"/>
    <property type="molecule type" value="Genomic_DNA"/>
</dbReference>
<evidence type="ECO:0000256" key="3">
    <source>
        <dbReference type="SAM" id="Coils"/>
    </source>
</evidence>
<evidence type="ECO:0000256" key="4">
    <source>
        <dbReference type="SAM" id="MobiDB-lite"/>
    </source>
</evidence>
<evidence type="ECO:0000256" key="2">
    <source>
        <dbReference type="ARBA" id="ARBA00022840"/>
    </source>
</evidence>
<dbReference type="InterPro" id="IPR032524">
    <property type="entry name" value="ABC_tran_C"/>
</dbReference>
<dbReference type="PROSITE" id="PS50893">
    <property type="entry name" value="ABC_TRANSPORTER_2"/>
    <property type="match status" value="2"/>
</dbReference>
<comment type="caution">
    <text evidence="6">The sequence shown here is derived from an EMBL/GenBank/DDBJ whole genome shotgun (WGS) entry which is preliminary data.</text>
</comment>
<evidence type="ECO:0000256" key="1">
    <source>
        <dbReference type="ARBA" id="ARBA00022741"/>
    </source>
</evidence>
<dbReference type="InterPro" id="IPR037118">
    <property type="entry name" value="Val-tRNA_synth_C_sf"/>
</dbReference>
<feature type="region of interest" description="Disordered" evidence="4">
    <location>
        <begin position="550"/>
        <end position="578"/>
    </location>
</feature>
<dbReference type="Proteomes" id="UP001231941">
    <property type="component" value="Unassembled WGS sequence"/>
</dbReference>
<dbReference type="Pfam" id="PF12848">
    <property type="entry name" value="ABC_tran_Xtn"/>
    <property type="match status" value="1"/>
</dbReference>
<dbReference type="InterPro" id="IPR003593">
    <property type="entry name" value="AAA+_ATPase"/>
</dbReference>
<keyword evidence="2" id="KW-0067">ATP-binding</keyword>
<evidence type="ECO:0000259" key="5">
    <source>
        <dbReference type="PROSITE" id="PS50893"/>
    </source>
</evidence>
<accession>A0ABT9J4U8</accession>
<evidence type="ECO:0000313" key="7">
    <source>
        <dbReference type="Proteomes" id="UP001231941"/>
    </source>
</evidence>
<name>A0ABT9J4U8_9BACL</name>
<dbReference type="SMART" id="SM00382">
    <property type="entry name" value="AAA"/>
    <property type="match status" value="2"/>
</dbReference>
<feature type="coiled-coil region" evidence="3">
    <location>
        <begin position="248"/>
        <end position="275"/>
    </location>
</feature>
<gene>
    <name evidence="6" type="primary">abc-f</name>
    <name evidence="6" type="ORF">Q5Y73_21365</name>
</gene>
<dbReference type="SUPFAM" id="SSF52540">
    <property type="entry name" value="P-loop containing nucleoside triphosphate hydrolases"/>
    <property type="match status" value="2"/>
</dbReference>
<dbReference type="Pfam" id="PF00005">
    <property type="entry name" value="ABC_tran"/>
    <property type="match status" value="2"/>
</dbReference>
<protein>
    <submittedName>
        <fullName evidence="6">ABC-F type ribosomal protection protein</fullName>
    </submittedName>
</protein>
<dbReference type="Pfam" id="PF16326">
    <property type="entry name" value="ABC_tran_CTD"/>
    <property type="match status" value="1"/>
</dbReference>
<dbReference type="Gene3D" id="3.40.50.300">
    <property type="entry name" value="P-loop containing nucleotide triphosphate hydrolases"/>
    <property type="match status" value="2"/>
</dbReference>
<dbReference type="RefSeq" id="WP_305993955.1">
    <property type="nucleotide sequence ID" value="NZ_JAVAMP010000017.1"/>
</dbReference>
<dbReference type="PROSITE" id="PS00211">
    <property type="entry name" value="ABC_TRANSPORTER_1"/>
    <property type="match status" value="2"/>
</dbReference>
<dbReference type="InterPro" id="IPR027417">
    <property type="entry name" value="P-loop_NTPase"/>
</dbReference>
<dbReference type="InterPro" id="IPR017871">
    <property type="entry name" value="ABC_transporter-like_CS"/>
</dbReference>
<dbReference type="InterPro" id="IPR051309">
    <property type="entry name" value="ABCF_ATPase"/>
</dbReference>
<proteinExistence type="predicted"/>
<reference evidence="6 7" key="1">
    <citation type="submission" date="2023-08" db="EMBL/GenBank/DDBJ databases">
        <authorList>
            <person name="Park J.-S."/>
        </authorList>
    </citation>
    <scope>NUCLEOTIDE SEQUENCE [LARGE SCALE GENOMIC DNA]</scope>
    <source>
        <strain evidence="6 7">2205SS18-9</strain>
    </source>
</reference>
<dbReference type="PANTHER" id="PTHR42855:SF2">
    <property type="entry name" value="DRUG RESISTANCE ABC TRANSPORTER,ATP-BINDING PROTEIN"/>
    <property type="match status" value="1"/>
</dbReference>
<dbReference type="InterPro" id="IPR032781">
    <property type="entry name" value="ABC_tran_Xtn"/>
</dbReference>
<sequence length="645" mass="74191">MLLQASNISKSYGIETILSNASIQIEKQERIGIVGVNGAGKSTFMKIIAGELSPTSGDIFKAKEISIGYLAQNSGLNSDKTIWNEMMSIYDEVLKMEKDLRSLEQQMSEPKIINNTKLYEQTLERYSKLSDTFKEQGGYEVEANIRGILHGMGFSKIPSDSVIENLSGGQKTRLALAKLLLQAPDIILLDEPTNYLDLTTLSWLESFLRSYQGAVVVVSHDRYFLDALVNVIYEIERTTSKRYTGNYTRYLEIKAQNYEIENKKYEKQQAEIAKMQDFVQRNLARASTTKRAQSRRKALEKMDMLDKPLEGLKKAHFTFQIDKRTGNDVLKVNDLSFQFEEKSPLFKHVNFHLYRGDSVALIGPNGTGKSTLLNTIMNKYKPSSGTIDWGSNIKIGFYDQEQKNLNESNTVLDELWNQYPYLEEKRIRTVLGNFLFSGDDVLKKISSLSGGEKARVSLAKLMLLNANVLILDEPTNHLDLFSREVLESALMDYEGTLLFISHDRYFLNKLAEKVFELSSDGMTHFLGNFDDYVEKKTELEEEKLEQDAKKLELNNKHEKEDVSKNNKNSYELEKQKKRDERNRARKIETLETSIHELEEELEEIEKELADPEIFNDYVLVQEKTELIEQKKAKLKADYEEWETLL</sequence>
<keyword evidence="7" id="KW-1185">Reference proteome</keyword>
<keyword evidence="3" id="KW-0175">Coiled coil</keyword>
<feature type="domain" description="ABC transporter" evidence="5">
    <location>
        <begin position="330"/>
        <end position="545"/>
    </location>
</feature>
<dbReference type="CDD" id="cd03221">
    <property type="entry name" value="ABCF_EF-3"/>
    <property type="match status" value="2"/>
</dbReference>
<evidence type="ECO:0000313" key="6">
    <source>
        <dbReference type="EMBL" id="MDP5276646.1"/>
    </source>
</evidence>
<keyword evidence="1" id="KW-0547">Nucleotide-binding</keyword>
<feature type="domain" description="ABC transporter" evidence="5">
    <location>
        <begin position="3"/>
        <end position="262"/>
    </location>
</feature>
<organism evidence="6 7">
    <name type="scientific">Chengkuizengella axinellae</name>
    <dbReference type="NCBI Taxonomy" id="3064388"/>
    <lineage>
        <taxon>Bacteria</taxon>
        <taxon>Bacillati</taxon>
        <taxon>Bacillota</taxon>
        <taxon>Bacilli</taxon>
        <taxon>Bacillales</taxon>
        <taxon>Paenibacillaceae</taxon>
        <taxon>Chengkuizengella</taxon>
    </lineage>
</organism>
<dbReference type="Gene3D" id="1.10.287.380">
    <property type="entry name" value="Valyl-tRNA synthetase, C-terminal domain"/>
    <property type="match status" value="1"/>
</dbReference>
<dbReference type="PANTHER" id="PTHR42855">
    <property type="entry name" value="ABC TRANSPORTER ATP-BINDING SUBUNIT"/>
    <property type="match status" value="1"/>
</dbReference>
<dbReference type="InterPro" id="IPR003439">
    <property type="entry name" value="ABC_transporter-like_ATP-bd"/>
</dbReference>